<proteinExistence type="predicted"/>
<dbReference type="Proteomes" id="UP000030106">
    <property type="component" value="Unassembled WGS sequence"/>
</dbReference>
<dbReference type="GO" id="GO:0009116">
    <property type="term" value="P:nucleoside metabolic process"/>
    <property type="evidence" value="ECO:0007669"/>
    <property type="project" value="InterPro"/>
</dbReference>
<dbReference type="SUPFAM" id="SSF53167">
    <property type="entry name" value="Purine and uridine phosphorylases"/>
    <property type="match status" value="1"/>
</dbReference>
<feature type="coiled-coil region" evidence="1">
    <location>
        <begin position="439"/>
        <end position="501"/>
    </location>
</feature>
<dbReference type="PANTHER" id="PTHR46082:SF6">
    <property type="entry name" value="AAA+ ATPASE DOMAIN-CONTAINING PROTEIN-RELATED"/>
    <property type="match status" value="1"/>
</dbReference>
<dbReference type="STRING" id="1245745.A0A0A2VNL0"/>
<reference evidence="4 5" key="1">
    <citation type="submission" date="2012-10" db="EMBL/GenBank/DDBJ databases">
        <title>Genome sequencing and analysis of entomopathogenic fungi Beauveria bassiana D1-5.</title>
        <authorList>
            <person name="Li Q."/>
            <person name="Wang L."/>
            <person name="Zhang Z."/>
            <person name="Wang Q."/>
            <person name="Ren J."/>
            <person name="Wang M."/>
            <person name="Xu W."/>
            <person name="Wang J."/>
            <person name="Lu Y."/>
            <person name="Du Q."/>
            <person name="Sun Z."/>
        </authorList>
    </citation>
    <scope>NUCLEOTIDE SEQUENCE [LARGE SCALE GENOMIC DNA]</scope>
    <source>
        <strain evidence="4 5">D1-5</strain>
    </source>
</reference>
<dbReference type="EMBL" id="ANFO01000652">
    <property type="protein sequence ID" value="KGQ07720.1"/>
    <property type="molecule type" value="Genomic_DNA"/>
</dbReference>
<dbReference type="HOGENOM" id="CLU_522714_0_0_1"/>
<sequence>MSTFAPRLPRPTTRHSFEIALICALPHEVDPCDALFDCHWDPPLGKANGDPNVYTTGCIGRHNIVLVHMPSMGKISAAVATSYCRTSFPNIKLAIVVGICGVVPFCVTKGEDITEIILGDVIIIDAVIHHDHGQQLPDGFVRKETLLGLAVETHSHISGLLAKLKMRRHKKQLSLQTAINLGILQNNPELSADYPGATFDKLFQATYHHTSNRQTCEQGCSGTLIRRRRLVGAEGHPRPAIHFGLVASGDMVVKSGEYRDAIAEKEGAIAFEMEGAGARANFPCIIVKSACDYAGSHKSEKWQNYAAATSAACMKAILDHWLPPLSRGPGTIIQRLDSQLNANRLTLQHVIDSDRNIASELRSEEEIAREIVDSLQMAAYSIRDRENASLLVQDKARGEKVTSSRAPDSEKSQSSDDITSETLGGETVEVGQFPISAELEAARQERDELVGQLQRLEDQCKKLQETVNRMAAKSLEIEAKGEDLEERMREAERLRREYDNQSAFARLWYWILWLSSCGYNS</sequence>
<accession>A0A0A2VNL0</accession>
<protein>
    <recommendedName>
        <fullName evidence="3">Nucleoside phosphorylase domain-containing protein</fullName>
    </recommendedName>
</protein>
<feature type="region of interest" description="Disordered" evidence="2">
    <location>
        <begin position="393"/>
        <end position="425"/>
    </location>
</feature>
<dbReference type="AlphaFoldDB" id="A0A0A2VNL0"/>
<gene>
    <name evidence="4" type="ORF">BBAD15_g6942</name>
</gene>
<dbReference type="OrthoDB" id="1658288at2759"/>
<dbReference type="InterPro" id="IPR035994">
    <property type="entry name" value="Nucleoside_phosphorylase_sf"/>
</dbReference>
<feature type="compositionally biased region" description="Basic and acidic residues" evidence="2">
    <location>
        <begin position="394"/>
        <end position="414"/>
    </location>
</feature>
<comment type="caution">
    <text evidence="4">The sequence shown here is derived from an EMBL/GenBank/DDBJ whole genome shotgun (WGS) entry which is preliminary data.</text>
</comment>
<feature type="domain" description="Nucleoside phosphorylase" evidence="3">
    <location>
        <begin position="18"/>
        <end position="316"/>
    </location>
</feature>
<organism evidence="4 5">
    <name type="scientific">Beauveria bassiana D1-5</name>
    <dbReference type="NCBI Taxonomy" id="1245745"/>
    <lineage>
        <taxon>Eukaryota</taxon>
        <taxon>Fungi</taxon>
        <taxon>Dikarya</taxon>
        <taxon>Ascomycota</taxon>
        <taxon>Pezizomycotina</taxon>
        <taxon>Sordariomycetes</taxon>
        <taxon>Hypocreomycetidae</taxon>
        <taxon>Hypocreales</taxon>
        <taxon>Cordycipitaceae</taxon>
        <taxon>Beauveria</taxon>
    </lineage>
</organism>
<dbReference type="GO" id="GO:0003824">
    <property type="term" value="F:catalytic activity"/>
    <property type="evidence" value="ECO:0007669"/>
    <property type="project" value="InterPro"/>
</dbReference>
<evidence type="ECO:0000313" key="4">
    <source>
        <dbReference type="EMBL" id="KGQ07720.1"/>
    </source>
</evidence>
<name>A0A0A2VNL0_BEABA</name>
<evidence type="ECO:0000256" key="2">
    <source>
        <dbReference type="SAM" id="MobiDB-lite"/>
    </source>
</evidence>
<dbReference type="Gene3D" id="3.40.50.1580">
    <property type="entry name" value="Nucleoside phosphorylase domain"/>
    <property type="match status" value="1"/>
</dbReference>
<dbReference type="Pfam" id="PF01048">
    <property type="entry name" value="PNP_UDP_1"/>
    <property type="match status" value="1"/>
</dbReference>
<dbReference type="PANTHER" id="PTHR46082">
    <property type="entry name" value="ATP/GTP-BINDING PROTEIN-RELATED"/>
    <property type="match status" value="1"/>
</dbReference>
<evidence type="ECO:0000313" key="5">
    <source>
        <dbReference type="Proteomes" id="UP000030106"/>
    </source>
</evidence>
<dbReference type="InterPro" id="IPR053137">
    <property type="entry name" value="NLR-like"/>
</dbReference>
<evidence type="ECO:0000259" key="3">
    <source>
        <dbReference type="Pfam" id="PF01048"/>
    </source>
</evidence>
<dbReference type="InterPro" id="IPR000845">
    <property type="entry name" value="Nucleoside_phosphorylase_d"/>
</dbReference>
<evidence type="ECO:0000256" key="1">
    <source>
        <dbReference type="SAM" id="Coils"/>
    </source>
</evidence>
<keyword evidence="1" id="KW-0175">Coiled coil</keyword>